<evidence type="ECO:0000313" key="4">
    <source>
        <dbReference type="Proteomes" id="UP000282087"/>
    </source>
</evidence>
<proteinExistence type="predicted"/>
<evidence type="ECO:0000256" key="2">
    <source>
        <dbReference type="SAM" id="SignalP"/>
    </source>
</evidence>
<evidence type="ECO:0008006" key="5">
    <source>
        <dbReference type="Google" id="ProtNLM"/>
    </source>
</evidence>
<organism evidence="3 4">
    <name type="scientific">Peronospora effusa</name>
    <dbReference type="NCBI Taxonomy" id="542832"/>
    <lineage>
        <taxon>Eukaryota</taxon>
        <taxon>Sar</taxon>
        <taxon>Stramenopiles</taxon>
        <taxon>Oomycota</taxon>
        <taxon>Peronosporomycetes</taxon>
        <taxon>Peronosporales</taxon>
        <taxon>Peronosporaceae</taxon>
        <taxon>Peronospora</taxon>
    </lineage>
</organism>
<protein>
    <recommendedName>
        <fullName evidence="5">RxLR effector protein</fullName>
    </recommendedName>
</protein>
<feature type="compositionally biased region" description="Basic and acidic residues" evidence="1">
    <location>
        <begin position="84"/>
        <end position="93"/>
    </location>
</feature>
<dbReference type="EMBL" id="QLLG01000014">
    <property type="protein sequence ID" value="RMX69776.1"/>
    <property type="molecule type" value="Genomic_DNA"/>
</dbReference>
<keyword evidence="2" id="KW-0732">Signal</keyword>
<feature type="chain" id="PRO_5018285445" description="RxLR effector protein" evidence="2">
    <location>
        <begin position="22"/>
        <end position="684"/>
    </location>
</feature>
<keyword evidence="4" id="KW-1185">Reference proteome</keyword>
<evidence type="ECO:0000313" key="3">
    <source>
        <dbReference type="EMBL" id="RMX69776.1"/>
    </source>
</evidence>
<feature type="signal peptide" evidence="2">
    <location>
        <begin position="1"/>
        <end position="21"/>
    </location>
</feature>
<reference evidence="3 4" key="1">
    <citation type="submission" date="2018-06" db="EMBL/GenBank/DDBJ databases">
        <title>Comparative genomics of downy mildews reveals potential adaptations to biotrophy.</title>
        <authorList>
            <person name="Fletcher K."/>
            <person name="Klosterman S.J."/>
            <person name="Derevnina L."/>
            <person name="Martin F."/>
            <person name="Koike S."/>
            <person name="Reyes Chin-Wo S."/>
            <person name="Mou B."/>
            <person name="Michelmore R."/>
        </authorList>
    </citation>
    <scope>NUCLEOTIDE SEQUENCE [LARGE SCALE GENOMIC DNA]</scope>
    <source>
        <strain evidence="3 4">R14</strain>
    </source>
</reference>
<dbReference type="Proteomes" id="UP000282087">
    <property type="component" value="Unassembled WGS sequence"/>
</dbReference>
<sequence>MRACHVQLLLAAAAITHAVKAKTTTSAAVSTTNSTIEFISTAGRDKGDGKMNVNVLVNEVLADEKTTVFAAGSPKSSEDSTYTTERDDSERAGNFDQGFGEGLSEMVGKLKDAVIPKMDKLFTKTEPKEYQALMKLAAKHSGDPASAMVVLKKKYNDKRIAELIVDAKMDPTHNGAALKLEEAQMEYWLNNHLSAGGGFELMGLNEAEGNLLARPLFQYWSTYVERFNTKHSEKVSAVDILTPKYYTDAALARLIVDAKKDTKSKSNAVKLGEEQLDNWLSKKYSADKVFRLLKLDKVEDGLLTHPVFNHWYTYFERINVEHNTKKKVVSFLEDKASNKGFLLKSYLKDEAEKANFETKSRVYELFVELKLERVEDGLFSNPLFIFWRTCLQKFRAAHPEEPQTSVFNYLRTLYGDKGLADLIIAERQVKKSAKFAIIVENELCATWVSNGKSLDDVFELLDLNRAGYKLLEDPSMKTFVTFTKTVNMNRKTHTETKEAAFEANEIFRGIKFASGTRGLLSTESEKALFQLWFTQDKKPNEVFKMFLGKKNLDKILKDEGNLFEIPLFVTYLKYAEAYSRTKRLARAEDYIKPVKDFEKRPWKTDPTTMVDYIDRKADVAFLLEGQFYDRMDKLGEMILSAKSHRVRLRGIPLNKMEHDIFHSWNKADGTHFRVSTAEADMTPE</sequence>
<accession>A0A3M6VVE0</accession>
<evidence type="ECO:0000256" key="1">
    <source>
        <dbReference type="SAM" id="MobiDB-lite"/>
    </source>
</evidence>
<gene>
    <name evidence="3" type="ORF">DD238_001834</name>
</gene>
<name>A0A3M6VVE0_9STRA</name>
<feature type="region of interest" description="Disordered" evidence="1">
    <location>
        <begin position="69"/>
        <end position="97"/>
    </location>
</feature>
<comment type="caution">
    <text evidence="3">The sequence shown here is derived from an EMBL/GenBank/DDBJ whole genome shotgun (WGS) entry which is preliminary data.</text>
</comment>
<dbReference type="VEuPathDB" id="FungiDB:DD237_000801"/>
<dbReference type="VEuPathDB" id="FungiDB:DD237_000802"/>
<dbReference type="AlphaFoldDB" id="A0A3M6VVE0"/>